<dbReference type="EMBL" id="GBXM01002370">
    <property type="protein sequence ID" value="JAI06208.1"/>
    <property type="molecule type" value="Transcribed_RNA"/>
</dbReference>
<reference evidence="1" key="2">
    <citation type="journal article" date="2015" name="Fish Shellfish Immunol.">
        <title>Early steps in the European eel (Anguilla anguilla)-Vibrio vulnificus interaction in the gills: Role of the RtxA13 toxin.</title>
        <authorList>
            <person name="Callol A."/>
            <person name="Pajuelo D."/>
            <person name="Ebbesson L."/>
            <person name="Teles M."/>
            <person name="MacKenzie S."/>
            <person name="Amaro C."/>
        </authorList>
    </citation>
    <scope>NUCLEOTIDE SEQUENCE</scope>
</reference>
<dbReference type="AlphaFoldDB" id="A0A0E9XTY5"/>
<accession>A0A0E9XTY5</accession>
<reference evidence="1" key="1">
    <citation type="submission" date="2014-11" db="EMBL/GenBank/DDBJ databases">
        <authorList>
            <person name="Amaro Gonzalez C."/>
        </authorList>
    </citation>
    <scope>NUCLEOTIDE SEQUENCE</scope>
</reference>
<proteinExistence type="predicted"/>
<sequence length="48" mass="5631">MKQVLLTLSLLCPTFDSCCNLCLLERQFFACMLFCIFTGECKYLLYFC</sequence>
<name>A0A0E9XTY5_ANGAN</name>
<protein>
    <submittedName>
        <fullName evidence="1">Uncharacterized protein</fullName>
    </submittedName>
</protein>
<evidence type="ECO:0000313" key="1">
    <source>
        <dbReference type="EMBL" id="JAI06208.1"/>
    </source>
</evidence>
<organism evidence="1">
    <name type="scientific">Anguilla anguilla</name>
    <name type="common">European freshwater eel</name>
    <name type="synonym">Muraena anguilla</name>
    <dbReference type="NCBI Taxonomy" id="7936"/>
    <lineage>
        <taxon>Eukaryota</taxon>
        <taxon>Metazoa</taxon>
        <taxon>Chordata</taxon>
        <taxon>Craniata</taxon>
        <taxon>Vertebrata</taxon>
        <taxon>Euteleostomi</taxon>
        <taxon>Actinopterygii</taxon>
        <taxon>Neopterygii</taxon>
        <taxon>Teleostei</taxon>
        <taxon>Anguilliformes</taxon>
        <taxon>Anguillidae</taxon>
        <taxon>Anguilla</taxon>
    </lineage>
</organism>